<protein>
    <submittedName>
        <fullName evidence="2">Uncharacterized protein</fullName>
    </submittedName>
</protein>
<keyword evidence="3" id="KW-1185">Reference proteome</keyword>
<proteinExistence type="predicted"/>
<organism evidence="2 3">
    <name type="scientific">Reticulomyxa filosa</name>
    <dbReference type="NCBI Taxonomy" id="46433"/>
    <lineage>
        <taxon>Eukaryota</taxon>
        <taxon>Sar</taxon>
        <taxon>Rhizaria</taxon>
        <taxon>Retaria</taxon>
        <taxon>Foraminifera</taxon>
        <taxon>Monothalamids</taxon>
        <taxon>Reticulomyxidae</taxon>
        <taxon>Reticulomyxa</taxon>
    </lineage>
</organism>
<dbReference type="EMBL" id="ASPP01018330">
    <property type="protein sequence ID" value="ETO16361.1"/>
    <property type="molecule type" value="Genomic_DNA"/>
</dbReference>
<dbReference type="Proteomes" id="UP000023152">
    <property type="component" value="Unassembled WGS sequence"/>
</dbReference>
<feature type="transmembrane region" description="Helical" evidence="1">
    <location>
        <begin position="56"/>
        <end position="74"/>
    </location>
</feature>
<comment type="caution">
    <text evidence="2">The sequence shown here is derived from an EMBL/GenBank/DDBJ whole genome shotgun (WGS) entry which is preliminary data.</text>
</comment>
<keyword evidence="1" id="KW-0472">Membrane</keyword>
<evidence type="ECO:0000313" key="2">
    <source>
        <dbReference type="EMBL" id="ETO16361.1"/>
    </source>
</evidence>
<gene>
    <name evidence="2" type="ORF">RFI_20995</name>
</gene>
<evidence type="ECO:0000256" key="1">
    <source>
        <dbReference type="SAM" id="Phobius"/>
    </source>
</evidence>
<name>X6MRV2_RETFI</name>
<reference evidence="2 3" key="1">
    <citation type="journal article" date="2013" name="Curr. Biol.">
        <title>The Genome of the Foraminiferan Reticulomyxa filosa.</title>
        <authorList>
            <person name="Glockner G."/>
            <person name="Hulsmann N."/>
            <person name="Schleicher M."/>
            <person name="Noegel A.A."/>
            <person name="Eichinger L."/>
            <person name="Gallinger C."/>
            <person name="Pawlowski J."/>
            <person name="Sierra R."/>
            <person name="Euteneuer U."/>
            <person name="Pillet L."/>
            <person name="Moustafa A."/>
            <person name="Platzer M."/>
            <person name="Groth M."/>
            <person name="Szafranski K."/>
            <person name="Schliwa M."/>
        </authorList>
    </citation>
    <scope>NUCLEOTIDE SEQUENCE [LARGE SCALE GENOMIC DNA]</scope>
</reference>
<evidence type="ECO:0000313" key="3">
    <source>
        <dbReference type="Proteomes" id="UP000023152"/>
    </source>
</evidence>
<feature type="transmembrane region" description="Helical" evidence="1">
    <location>
        <begin position="142"/>
        <end position="160"/>
    </location>
</feature>
<keyword evidence="1" id="KW-1133">Transmembrane helix</keyword>
<keyword evidence="1" id="KW-0812">Transmembrane</keyword>
<accession>X6MRV2</accession>
<sequence length="173" mass="20263">MQFKYSQQICLTAVHLLQNVVHWSPRPFKSKAYKFSDEGADEIINKGMDYSFGLRLLYVILSTLVTLSVTGLSYKTLVNFRRLSQQQSTDNEESYIIPWKVRAPALCAMSLRYVSVVHWYEIGEERGKERILFLKKTVGKSLFFIFFLCLLSFFTPWISIERKKEKQANEINK</sequence>
<dbReference type="AlphaFoldDB" id="X6MRV2"/>